<feature type="signal peptide" evidence="1">
    <location>
        <begin position="1"/>
        <end position="22"/>
    </location>
</feature>
<dbReference type="PANTHER" id="PTHR35580:SF1">
    <property type="entry name" value="PHYTASE-LIKE DOMAIN-CONTAINING PROTEIN"/>
    <property type="match status" value="1"/>
</dbReference>
<comment type="caution">
    <text evidence="3">The sequence shown here is derived from an EMBL/GenBank/DDBJ whole genome shotgun (WGS) entry which is preliminary data.</text>
</comment>
<evidence type="ECO:0000313" key="4">
    <source>
        <dbReference type="Proteomes" id="UP000614216"/>
    </source>
</evidence>
<dbReference type="InterPro" id="IPR052918">
    <property type="entry name" value="Motility_Chemotaxis_Reg"/>
</dbReference>
<reference evidence="3" key="1">
    <citation type="submission" date="2021-01" db="EMBL/GenBank/DDBJ databases">
        <title>Fulvivirga kasyanovii gen. nov., sp nov., a novel member of the phylum Bacteroidetes isolated from seawater in a mussel farm.</title>
        <authorList>
            <person name="Zhao L.-H."/>
            <person name="Wang Z.-J."/>
        </authorList>
    </citation>
    <scope>NUCLEOTIDE SEQUENCE</scope>
    <source>
        <strain evidence="3">29W222</strain>
    </source>
</reference>
<dbReference type="AlphaFoldDB" id="A0A937KB97"/>
<gene>
    <name evidence="3" type="ORF">JMN32_05675</name>
</gene>
<proteinExistence type="predicted"/>
<dbReference type="SMART" id="SM00089">
    <property type="entry name" value="PKD"/>
    <property type="match status" value="3"/>
</dbReference>
<evidence type="ECO:0000259" key="2">
    <source>
        <dbReference type="PROSITE" id="PS50093"/>
    </source>
</evidence>
<dbReference type="SUPFAM" id="SSF49299">
    <property type="entry name" value="PKD domain"/>
    <property type="match status" value="2"/>
</dbReference>
<protein>
    <submittedName>
        <fullName evidence="3">Gliding motility-associated C-terminal domain-containing protein</fullName>
    </submittedName>
</protein>
<dbReference type="InterPro" id="IPR035986">
    <property type="entry name" value="PKD_dom_sf"/>
</dbReference>
<dbReference type="InterPro" id="IPR057708">
    <property type="entry name" value="DUF7948"/>
</dbReference>
<dbReference type="PROSITE" id="PS50093">
    <property type="entry name" value="PKD"/>
    <property type="match status" value="2"/>
</dbReference>
<organism evidence="3 4">
    <name type="scientific">Fulvivirga marina</name>
    <dbReference type="NCBI Taxonomy" id="2494733"/>
    <lineage>
        <taxon>Bacteria</taxon>
        <taxon>Pseudomonadati</taxon>
        <taxon>Bacteroidota</taxon>
        <taxon>Cytophagia</taxon>
        <taxon>Cytophagales</taxon>
        <taxon>Fulvivirgaceae</taxon>
        <taxon>Fulvivirga</taxon>
    </lineage>
</organism>
<dbReference type="Gene3D" id="2.60.40.10">
    <property type="entry name" value="Immunoglobulins"/>
    <property type="match status" value="2"/>
</dbReference>
<dbReference type="Pfam" id="PF25778">
    <property type="entry name" value="DUF7948"/>
    <property type="match status" value="1"/>
</dbReference>
<dbReference type="CDD" id="cd00146">
    <property type="entry name" value="PKD"/>
    <property type="match status" value="1"/>
</dbReference>
<dbReference type="Proteomes" id="UP000614216">
    <property type="component" value="Unassembled WGS sequence"/>
</dbReference>
<feature type="domain" description="PKD" evidence="2">
    <location>
        <begin position="963"/>
        <end position="998"/>
    </location>
</feature>
<evidence type="ECO:0000256" key="1">
    <source>
        <dbReference type="SAM" id="SignalP"/>
    </source>
</evidence>
<dbReference type="Pfam" id="PF13585">
    <property type="entry name" value="CHU_C"/>
    <property type="match status" value="1"/>
</dbReference>
<feature type="chain" id="PRO_5037849787" evidence="1">
    <location>
        <begin position="23"/>
        <end position="1095"/>
    </location>
</feature>
<dbReference type="EMBL" id="JAEUGD010000018">
    <property type="protein sequence ID" value="MBL6445787.1"/>
    <property type="molecule type" value="Genomic_DNA"/>
</dbReference>
<dbReference type="InterPro" id="IPR013783">
    <property type="entry name" value="Ig-like_fold"/>
</dbReference>
<name>A0A937KB97_9BACT</name>
<dbReference type="InterPro" id="IPR044023">
    <property type="entry name" value="Ig_7"/>
</dbReference>
<dbReference type="Pfam" id="PF19081">
    <property type="entry name" value="Ig_7"/>
    <property type="match status" value="1"/>
</dbReference>
<dbReference type="Pfam" id="PF18911">
    <property type="entry name" value="PKD_4"/>
    <property type="match status" value="1"/>
</dbReference>
<sequence length="1095" mass="119196">MKLFRLLLICSVVALFCVEAHASSGDPALKYIENKGQWTKGVLFGADIPGGNIYIGKSGFTYVFYDTEALHRRHEGHEKQEGYLPSGQLSEQNADEHTLGVHIFNAQFIGAQTTGVRSENEERTSYNYFYGNDPDTWVSKARAFGKVYLEQLYEGIDLVTYSTGNHMKYDVLVRESGNTDDIKIEYTGVDDISLKDGSLYLKTSVNQIQEYQPYAYQVINGQQRQVDCEYVLVDNVLSYNFPSGYDSCHDLVIDPILIFSTYSGSPADNWGNTATFGENGKLYSGGITNHFRNGAYLGEFPATPGAYQTSWAGVWDIAILKYDSGGTQLEYATYLGGSNSEVPVSLIMNKDGELVIFGITNSTDFPISSDAYQKAFGGGSFINTILGVSFNNGSDMFIAKLSKDGSSLTGSTYFGGAGNDGLNVTGGELTRNYGDQQRGEVFIDDNDDIYITGSTGSTNLFLDMGVPSFERNYGGGVTDAVIAKLSSDLSSLLWGGYLGGGADDAGFAIKVDKEKNVYAAGGTESADFPAAVDGFDGTYNGAVDGWVGLIANTGDSIVTTAFLGTTDYDQAYFLDLDADEDVYILGQTRGSYPVTSGVYNNSGAGQFIHKLSKDLSETIFSTTFGSAGRGEPNISPTAFLVNDCNNLYVAGWGNNSGNFSGGRYMNLSTVGLPTTPDAIRSSTNGQDFYLMVLDSDATSLLYATFFGGSEAAIHVDGGTSRFDKRGIVYHSVCASCFGGSSFPTTDDAWSQVNGANGGCNNAAFKFDLASLRARIQTNSVAFDQPGLEHVCMPDDIVFQNLSIGGKTFEWTFGDGTGTTRIDTTYITHNYKAPGKYKVVLRAIDDDTCIGEDIATTVVTVSQPSFTASDDAQLCYGDELRLTASGGTNYQWISADSTFLSNERTPVVSPEKNTIYYVSMTDSNGCNGRDTVFVEVIPQVVIDFEYEKLHDCFSRPPVRFTNKSGEGDSFHWLLGDGNTSEEDEFIYLYDNDGTYNVTLVGAREFCVYEKSASITVRTVKVPNVITPGVKEHNDTFIIESGTQVHLKILNRWGKLLYEDEDYNNTWDGEGHPSGVYYYEAEVAEETICKGWVHLIK</sequence>
<evidence type="ECO:0000313" key="3">
    <source>
        <dbReference type="EMBL" id="MBL6445787.1"/>
    </source>
</evidence>
<dbReference type="InterPro" id="IPR000601">
    <property type="entry name" value="PKD_dom"/>
</dbReference>
<dbReference type="RefSeq" id="WP_202855335.1">
    <property type="nucleotide sequence ID" value="NZ_JAEUGD010000018.1"/>
</dbReference>
<dbReference type="InterPro" id="IPR022409">
    <property type="entry name" value="PKD/Chitinase_dom"/>
</dbReference>
<feature type="domain" description="PKD" evidence="2">
    <location>
        <begin position="807"/>
        <end position="844"/>
    </location>
</feature>
<dbReference type="PANTHER" id="PTHR35580">
    <property type="entry name" value="CELL SURFACE GLYCOPROTEIN (S-LAYER PROTEIN)-LIKE PROTEIN"/>
    <property type="match status" value="1"/>
</dbReference>
<accession>A0A937KB97</accession>
<keyword evidence="1" id="KW-0732">Signal</keyword>
<keyword evidence="4" id="KW-1185">Reference proteome</keyword>